<dbReference type="EMBL" id="CDOD01000022">
    <property type="protein sequence ID" value="CEN35837.1"/>
    <property type="molecule type" value="Genomic_DNA"/>
</dbReference>
<keyword evidence="1" id="KW-0472">Membrane</keyword>
<accession>A0A0B7HD65</accession>
<keyword evidence="1" id="KW-0812">Transmembrane</keyword>
<feature type="transmembrane region" description="Helical" evidence="1">
    <location>
        <begin position="16"/>
        <end position="35"/>
    </location>
</feature>
<evidence type="ECO:0000313" key="3">
    <source>
        <dbReference type="Proteomes" id="UP000038055"/>
    </source>
</evidence>
<sequence length="168" mass="19684">MKALNRKEVFTSYLNFTKYMIFLVTIALVCVFFFFKTASTEIDKIQLLGAESQRIFDQQLSLSDDFDYIFQTYQSLDLVEENNTPFLMSSIANKKMKINTAIQKVPKKDVYVHKHLVDQMDKLLRTRDSINALKLTENVYKNDVIRCTEENKVITRKVKVGKLSYDKK</sequence>
<dbReference type="Proteomes" id="UP000038055">
    <property type="component" value="Unassembled WGS sequence"/>
</dbReference>
<name>A0A0B7HD65_9FLAO</name>
<protein>
    <submittedName>
        <fullName evidence="2">Uncharacterized protein</fullName>
    </submittedName>
</protein>
<dbReference type="AlphaFoldDB" id="A0A0B7HD65"/>
<evidence type="ECO:0000256" key="1">
    <source>
        <dbReference type="SAM" id="Phobius"/>
    </source>
</evidence>
<keyword evidence="3" id="KW-1185">Reference proteome</keyword>
<gene>
    <name evidence="2" type="ORF">CCYN2B_290028</name>
</gene>
<reference evidence="3" key="1">
    <citation type="submission" date="2015-01" db="EMBL/GenBank/DDBJ databases">
        <authorList>
            <person name="MANFREDI Pablo"/>
        </authorList>
    </citation>
    <scope>NUCLEOTIDE SEQUENCE [LARGE SCALE GENOMIC DNA]</scope>
    <source>
        <strain evidence="3">Ccyn2B</strain>
    </source>
</reference>
<proteinExistence type="predicted"/>
<keyword evidence="1" id="KW-1133">Transmembrane helix</keyword>
<dbReference type="RefSeq" id="WP_041992165.1">
    <property type="nucleotide sequence ID" value="NZ_BOQH01000001.1"/>
</dbReference>
<organism evidence="2 3">
    <name type="scientific">Capnocytophaga cynodegmi</name>
    <dbReference type="NCBI Taxonomy" id="28189"/>
    <lineage>
        <taxon>Bacteria</taxon>
        <taxon>Pseudomonadati</taxon>
        <taxon>Bacteroidota</taxon>
        <taxon>Flavobacteriia</taxon>
        <taxon>Flavobacteriales</taxon>
        <taxon>Flavobacteriaceae</taxon>
        <taxon>Capnocytophaga</taxon>
    </lineage>
</organism>
<evidence type="ECO:0000313" key="2">
    <source>
        <dbReference type="EMBL" id="CEN35837.1"/>
    </source>
</evidence>